<evidence type="ECO:0000313" key="10">
    <source>
        <dbReference type="RefSeq" id="XP_029657061.1"/>
    </source>
</evidence>
<dbReference type="PANTHER" id="PTHR45816:SF4">
    <property type="entry name" value="RYR_IP3R HOMOLOGY ASSOCIATED DOMAIN-CONTAINING PROTEIN"/>
    <property type="match status" value="1"/>
</dbReference>
<evidence type="ECO:0000256" key="5">
    <source>
        <dbReference type="SAM" id="MobiDB-lite"/>
    </source>
</evidence>
<accession>A0A6P7U7S7</accession>
<dbReference type="Gene3D" id="1.10.287.70">
    <property type="match status" value="1"/>
</dbReference>
<keyword evidence="2 6" id="KW-0812">Transmembrane</keyword>
<proteinExistence type="predicted"/>
<keyword evidence="3 6" id="KW-1133">Transmembrane helix</keyword>
<dbReference type="AlphaFoldDB" id="A0A6P7U7S7"/>
<dbReference type="KEGG" id="osn:115231115"/>
<protein>
    <submittedName>
        <fullName evidence="10">Inositol 1,4,5-trisphosphate receptor type 3-like</fullName>
    </submittedName>
</protein>
<dbReference type="PANTHER" id="PTHR45816">
    <property type="entry name" value="MIR DOMAIN-CONTAINING PROTEIN"/>
    <property type="match status" value="1"/>
</dbReference>
<evidence type="ECO:0000256" key="2">
    <source>
        <dbReference type="ARBA" id="ARBA00022692"/>
    </source>
</evidence>
<dbReference type="Pfam" id="PF08454">
    <property type="entry name" value="RIH_assoc"/>
    <property type="match status" value="1"/>
</dbReference>
<evidence type="ECO:0000256" key="1">
    <source>
        <dbReference type="ARBA" id="ARBA00004141"/>
    </source>
</evidence>
<feature type="compositionally biased region" description="Gly residues" evidence="5">
    <location>
        <begin position="853"/>
        <end position="863"/>
    </location>
</feature>
<dbReference type="GO" id="GO:0006816">
    <property type="term" value="P:calcium ion transport"/>
    <property type="evidence" value="ECO:0007669"/>
    <property type="project" value="InterPro"/>
</dbReference>
<evidence type="ECO:0000259" key="8">
    <source>
        <dbReference type="Pfam" id="PF08454"/>
    </source>
</evidence>
<dbReference type="InterPro" id="IPR015925">
    <property type="entry name" value="Ryanodine_IP3_receptor"/>
</dbReference>
<dbReference type="Proteomes" id="UP000515154">
    <property type="component" value="Unplaced"/>
</dbReference>
<dbReference type="InterPro" id="IPR013662">
    <property type="entry name" value="RIH_assoc-dom"/>
</dbReference>
<feature type="compositionally biased region" description="Polar residues" evidence="5">
    <location>
        <begin position="816"/>
        <end position="825"/>
    </location>
</feature>
<feature type="domain" description="Ion transport" evidence="7">
    <location>
        <begin position="513"/>
        <end position="649"/>
    </location>
</feature>
<evidence type="ECO:0000256" key="3">
    <source>
        <dbReference type="ARBA" id="ARBA00022989"/>
    </source>
</evidence>
<evidence type="ECO:0000256" key="4">
    <source>
        <dbReference type="ARBA" id="ARBA00023136"/>
    </source>
</evidence>
<feature type="domain" description="RyR/IP3R Homology associated" evidence="8">
    <location>
        <begin position="59"/>
        <end position="152"/>
    </location>
</feature>
<feature type="transmembrane region" description="Helical" evidence="6">
    <location>
        <begin position="500"/>
        <end position="524"/>
    </location>
</feature>
<feature type="transmembrane region" description="Helical" evidence="6">
    <location>
        <begin position="617"/>
        <end position="641"/>
    </location>
</feature>
<feature type="compositionally biased region" description="Low complexity" evidence="5">
    <location>
        <begin position="833"/>
        <end position="852"/>
    </location>
</feature>
<gene>
    <name evidence="10" type="primary">LOC115231115</name>
</gene>
<name>A0A6P7U7S7_9MOLL</name>
<dbReference type="InterPro" id="IPR005821">
    <property type="entry name" value="Ion_trans_dom"/>
</dbReference>
<feature type="region of interest" description="Disordered" evidence="5">
    <location>
        <begin position="812"/>
        <end position="863"/>
    </location>
</feature>
<dbReference type="GO" id="GO:0005216">
    <property type="term" value="F:monoatomic ion channel activity"/>
    <property type="evidence" value="ECO:0007669"/>
    <property type="project" value="InterPro"/>
</dbReference>
<dbReference type="Pfam" id="PF00520">
    <property type="entry name" value="Ion_trans"/>
    <property type="match status" value="1"/>
</dbReference>
<feature type="compositionally biased region" description="Basic and acidic residues" evidence="5">
    <location>
        <begin position="759"/>
        <end position="769"/>
    </location>
</feature>
<evidence type="ECO:0000256" key="6">
    <source>
        <dbReference type="SAM" id="Phobius"/>
    </source>
</evidence>
<feature type="transmembrane region" description="Helical" evidence="6">
    <location>
        <begin position="428"/>
        <end position="450"/>
    </location>
</feature>
<feature type="transmembrane region" description="Helical" evidence="6">
    <location>
        <begin position="545"/>
        <end position="569"/>
    </location>
</feature>
<dbReference type="GO" id="GO:0016020">
    <property type="term" value="C:membrane"/>
    <property type="evidence" value="ECO:0007669"/>
    <property type="project" value="UniProtKB-SubCell"/>
</dbReference>
<organism evidence="9 10">
    <name type="scientific">Octopus sinensis</name>
    <name type="common">East Asian common octopus</name>
    <dbReference type="NCBI Taxonomy" id="2607531"/>
    <lineage>
        <taxon>Eukaryota</taxon>
        <taxon>Metazoa</taxon>
        <taxon>Spiralia</taxon>
        <taxon>Lophotrochozoa</taxon>
        <taxon>Mollusca</taxon>
        <taxon>Cephalopoda</taxon>
        <taxon>Coleoidea</taxon>
        <taxon>Octopodiformes</taxon>
        <taxon>Octopoda</taxon>
        <taxon>Incirrata</taxon>
        <taxon>Octopodidae</taxon>
        <taxon>Octopus</taxon>
    </lineage>
</organism>
<keyword evidence="4 6" id="KW-0472">Membrane</keyword>
<evidence type="ECO:0000259" key="7">
    <source>
        <dbReference type="Pfam" id="PF00520"/>
    </source>
</evidence>
<feature type="transmembrane region" description="Helical" evidence="6">
    <location>
        <begin position="362"/>
        <end position="384"/>
    </location>
</feature>
<dbReference type="RefSeq" id="XP_029657061.1">
    <property type="nucleotide sequence ID" value="XM_029801201.2"/>
</dbReference>
<comment type="subcellular location">
    <subcellularLocation>
        <location evidence="1">Membrane</location>
        <topology evidence="1">Multi-pass membrane protein</topology>
    </subcellularLocation>
</comment>
<sequence length="870" mass="100172">MPEEKLASNSSKRHRKPEEILVSNSSAKPVIFREGEPVNEFEQQSSEDVPDIFEYKDDGYIELVLKLLARICDGQNTGIQNYLREQPDNLKSFNIVGETAQFLNVVYTNISDKTIDLVIQLFSTLNEFCSGNQENRVVIYDKKAIDYINFILRSGEFDNCPQEKALELRITIARLIISLIEENGPGASQVAKEVKDTVDKMAIYRGMTMCYEMGSCGQENMGGTMLGGVLKGKKNSKIKDMMMEAGFLSYFIIARMNDIDPYLNEELTLTPEQQKALSYYKKNSQSIEIVKDDVLQKINFRVRNKNVLREEVKEKLKWNVDRSSPSNKIRDLMGWTKDIMNDIMYQRKILCNPIAIFFTHGWLLWNHGATILSLAINILMLITWNSRASMEDYLKVNNSNIAERDRVYNEIQIPTPVIREIQKSDYEIIMLTLAIIHNVFSLFVLISYLLSNHPRLPSWSEITKPLRRVYGKVDEEENERLQNKDTVSKLDVKFFSFRTFYYMAFLGMSIAGTFYGYFFAFHLLNVVNNNQLLSGVIKAVTQNGYSLLWVAILGIIVIYIYSLIGFALMRQSFKPDEYLYCDTLWHCTITVIRYGLIGDMFEVLKQSDGSFGHFWQIALYHVSFFIFITTIGLNIIFGIIVDTFSELRDLKWRAESDMKDTCFICCRNSHDFEHHGKGFDHHVKNEHNMWAYIFFLIHLESQKSSDYTALELFVHKLKEKENFDFIPLNRALCLSTSDLDSTESKIDELLHHVTAISHKQQEHESEKKRQVEKKRQRKWQDKHRRIVGMIVDNEEESEPLLPSRALSVDRHISGSGRLNTTSSRVASKEASSDTDSSADGGDFSSNENDNGDNGAGGGGGGGGWRWWWRI</sequence>
<keyword evidence="9" id="KW-1185">Reference proteome</keyword>
<feature type="compositionally biased region" description="Basic residues" evidence="5">
    <location>
        <begin position="770"/>
        <end position="780"/>
    </location>
</feature>
<feature type="region of interest" description="Disordered" evidence="5">
    <location>
        <begin position="757"/>
        <end position="780"/>
    </location>
</feature>
<evidence type="ECO:0000313" key="9">
    <source>
        <dbReference type="Proteomes" id="UP000515154"/>
    </source>
</evidence>
<reference evidence="10" key="1">
    <citation type="submission" date="2025-08" db="UniProtKB">
        <authorList>
            <consortium name="RefSeq"/>
        </authorList>
    </citation>
    <scope>IDENTIFICATION</scope>
</reference>
<feature type="region of interest" description="Disordered" evidence="5">
    <location>
        <begin position="1"/>
        <end position="20"/>
    </location>
</feature>